<protein>
    <submittedName>
        <fullName evidence="1">Molecule against microbes A</fullName>
    </submittedName>
</protein>
<gene>
    <name evidence="1" type="primary">mamA</name>
</gene>
<accession>B1PVV4</accession>
<dbReference type="EMBL" id="EU497243">
    <property type="protein sequence ID" value="ACA97856.1"/>
    <property type="molecule type" value="mRNA"/>
</dbReference>
<organism evidence="1">
    <name type="scientific">Ciona intestinalis</name>
    <name type="common">Transparent sea squirt</name>
    <name type="synonym">Ascidia intestinalis</name>
    <dbReference type="NCBI Taxonomy" id="7719"/>
    <lineage>
        <taxon>Eukaryota</taxon>
        <taxon>Metazoa</taxon>
        <taxon>Chordata</taxon>
        <taxon>Tunicata</taxon>
        <taxon>Ascidiacea</taxon>
        <taxon>Phlebobranchia</taxon>
        <taxon>Cionidae</taxon>
        <taxon>Ciona</taxon>
    </lineage>
</organism>
<proteinExistence type="evidence at transcript level"/>
<sequence>MDRKIVFALLLLVSLNVSTVYGWRSLGRTLLRLSHALKPLARRSGWDQRAASLNVVPEIEDELDASEVDRIMQQMADEKQE</sequence>
<dbReference type="AlphaFoldDB" id="B1PVV4"/>
<reference evidence="1" key="1">
    <citation type="journal article" date="2008" name="Biochem. J.">
        <title>An exceptional salt-tolerant antimicrobial peptide derived from a novel gene family of haemocytes of the marine invertebrate Ciona intestinalis.</title>
        <authorList>
            <person name="Fedders H."/>
            <person name="Michalek M."/>
            <person name="Grotzinger J."/>
            <person name="Leippe M."/>
        </authorList>
    </citation>
    <scope>NUCLEOTIDE SEQUENCE</scope>
</reference>
<evidence type="ECO:0000313" key="1">
    <source>
        <dbReference type="EMBL" id="ACA97856.1"/>
    </source>
</evidence>
<name>B1PVV4_CIOIN</name>
<dbReference type="TCDB" id="1.A.70.1.2">
    <property type="family name" value="the molecule against microbes a (mama) family"/>
</dbReference>